<feature type="domain" description="C2H2-type" evidence="1">
    <location>
        <begin position="18"/>
        <end position="39"/>
    </location>
</feature>
<dbReference type="Proteomes" id="UP000000311">
    <property type="component" value="Unassembled WGS sequence"/>
</dbReference>
<dbReference type="OMA" id="HRHVRES"/>
<accession>E2AEU6</accession>
<evidence type="ECO:0000313" key="3">
    <source>
        <dbReference type="Proteomes" id="UP000000311"/>
    </source>
</evidence>
<sequence>MALNRHVREECGRILYTCPYCHNIMPMKFNLLNHLKKEHEYNTCLACSKSYKWKKSLHRHVRESPECWPVLLTSGNGEFIRQIHYKMLYNTKN</sequence>
<dbReference type="AlphaFoldDB" id="E2AEU6"/>
<dbReference type="Gene3D" id="3.30.160.60">
    <property type="entry name" value="Classic Zinc Finger"/>
    <property type="match status" value="1"/>
</dbReference>
<dbReference type="InterPro" id="IPR013087">
    <property type="entry name" value="Znf_C2H2_type"/>
</dbReference>
<evidence type="ECO:0000259" key="1">
    <source>
        <dbReference type="PROSITE" id="PS00028"/>
    </source>
</evidence>
<proteinExistence type="predicted"/>
<organism evidence="3">
    <name type="scientific">Camponotus floridanus</name>
    <name type="common">Florida carpenter ant</name>
    <dbReference type="NCBI Taxonomy" id="104421"/>
    <lineage>
        <taxon>Eukaryota</taxon>
        <taxon>Metazoa</taxon>
        <taxon>Ecdysozoa</taxon>
        <taxon>Arthropoda</taxon>
        <taxon>Hexapoda</taxon>
        <taxon>Insecta</taxon>
        <taxon>Pterygota</taxon>
        <taxon>Neoptera</taxon>
        <taxon>Endopterygota</taxon>
        <taxon>Hymenoptera</taxon>
        <taxon>Apocrita</taxon>
        <taxon>Aculeata</taxon>
        <taxon>Formicoidea</taxon>
        <taxon>Formicidae</taxon>
        <taxon>Formicinae</taxon>
        <taxon>Camponotus</taxon>
    </lineage>
</organism>
<gene>
    <name evidence="2" type="ORF">EAG_06742</name>
</gene>
<name>E2AEU6_CAMFO</name>
<dbReference type="PROSITE" id="PS00028">
    <property type="entry name" value="ZINC_FINGER_C2H2_1"/>
    <property type="match status" value="1"/>
</dbReference>
<reference evidence="2 3" key="1">
    <citation type="journal article" date="2010" name="Science">
        <title>Genomic comparison of the ants Camponotus floridanus and Harpegnathos saltator.</title>
        <authorList>
            <person name="Bonasio R."/>
            <person name="Zhang G."/>
            <person name="Ye C."/>
            <person name="Mutti N.S."/>
            <person name="Fang X."/>
            <person name="Qin N."/>
            <person name="Donahue G."/>
            <person name="Yang P."/>
            <person name="Li Q."/>
            <person name="Li C."/>
            <person name="Zhang P."/>
            <person name="Huang Z."/>
            <person name="Berger S.L."/>
            <person name="Reinberg D."/>
            <person name="Wang J."/>
            <person name="Liebig J."/>
        </authorList>
    </citation>
    <scope>NUCLEOTIDE SEQUENCE [LARGE SCALE GENOMIC DNA]</scope>
    <source>
        <strain evidence="3">C129</strain>
    </source>
</reference>
<dbReference type="EMBL" id="GL438951">
    <property type="protein sequence ID" value="EFN68030.1"/>
    <property type="molecule type" value="Genomic_DNA"/>
</dbReference>
<protein>
    <recommendedName>
        <fullName evidence="1">C2H2-type domain-containing protein</fullName>
    </recommendedName>
</protein>
<dbReference type="InParanoid" id="E2AEU6"/>
<evidence type="ECO:0000313" key="2">
    <source>
        <dbReference type="EMBL" id="EFN68030.1"/>
    </source>
</evidence>
<keyword evidence="3" id="KW-1185">Reference proteome</keyword>
<dbReference type="SMART" id="SM00355">
    <property type="entry name" value="ZnF_C2H2"/>
    <property type="match status" value="2"/>
</dbReference>